<dbReference type="InterPro" id="IPR006124">
    <property type="entry name" value="Metalloenzyme"/>
</dbReference>
<feature type="binding site" evidence="12">
    <location>
        <position position="475"/>
    </location>
    <ligand>
        <name>Mn(2+)</name>
        <dbReference type="ChEBI" id="CHEBI:29035"/>
        <label>2</label>
    </ligand>
</feature>
<evidence type="ECO:0000313" key="16">
    <source>
        <dbReference type="Proteomes" id="UP000660262"/>
    </source>
</evidence>
<evidence type="ECO:0000256" key="7">
    <source>
        <dbReference type="ARBA" id="ARBA00023152"/>
    </source>
</evidence>
<keyword evidence="6 12" id="KW-0479">Metal-binding</keyword>
<evidence type="ECO:0000256" key="12">
    <source>
        <dbReference type="PIRSR" id="PIRSR001492-3"/>
    </source>
</evidence>
<feature type="domain" description="Metalloenzyme" evidence="13">
    <location>
        <begin position="21"/>
        <end position="549"/>
    </location>
</feature>
<dbReference type="InterPro" id="IPR036646">
    <property type="entry name" value="PGAM_B_sf"/>
</dbReference>
<dbReference type="PIRSF" id="PIRSF001492">
    <property type="entry name" value="IPGAM"/>
    <property type="match status" value="1"/>
</dbReference>
<dbReference type="PANTHER" id="PTHR31637:SF0">
    <property type="entry name" value="2,3-BISPHOSPHOGLYCERATE-INDEPENDENT PHOSPHOGLYCERATE MUTASE"/>
    <property type="match status" value="1"/>
</dbReference>
<feature type="binding site" evidence="11">
    <location>
        <position position="141"/>
    </location>
    <ligand>
        <name>substrate</name>
    </ligand>
</feature>
<feature type="active site" description="Phosphoserine intermediate" evidence="10">
    <location>
        <position position="82"/>
    </location>
</feature>
<evidence type="ECO:0000256" key="5">
    <source>
        <dbReference type="ARBA" id="ARBA00012026"/>
    </source>
</evidence>
<keyword evidence="8 12" id="KW-0464">Manganese</keyword>
<comment type="similarity">
    <text evidence="4">Belongs to the BPG-independent phosphoglycerate mutase family.</text>
</comment>
<comment type="caution">
    <text evidence="15">The sequence shown here is derived from an EMBL/GenBank/DDBJ whole genome shotgun (WGS) entry which is preliminary data.</text>
</comment>
<evidence type="ECO:0000259" key="14">
    <source>
        <dbReference type="Pfam" id="PF06415"/>
    </source>
</evidence>
<dbReference type="Gene3D" id="3.40.1450.10">
    <property type="entry name" value="BPG-independent phosphoglycerate mutase, domain B"/>
    <property type="match status" value="1"/>
</dbReference>
<feature type="domain" description="BPG-independent PGAM N-terminal" evidence="14">
    <location>
        <begin position="102"/>
        <end position="325"/>
    </location>
</feature>
<dbReference type="SUPFAM" id="SSF53649">
    <property type="entry name" value="Alkaline phosphatase-like"/>
    <property type="match status" value="1"/>
</dbReference>
<feature type="binding site" evidence="12">
    <location>
        <position position="29"/>
    </location>
    <ligand>
        <name>Mn(2+)</name>
        <dbReference type="ChEBI" id="CHEBI:29035"/>
        <label>2</label>
    </ligand>
</feature>
<evidence type="ECO:0000256" key="10">
    <source>
        <dbReference type="PIRSR" id="PIRSR001492-1"/>
    </source>
</evidence>
<dbReference type="Pfam" id="PF06415">
    <property type="entry name" value="iPGM_N"/>
    <property type="match status" value="1"/>
</dbReference>
<dbReference type="GO" id="GO:0004619">
    <property type="term" value="F:phosphoglycerate mutase activity"/>
    <property type="evidence" value="ECO:0007669"/>
    <property type="project" value="UniProtKB-EC"/>
</dbReference>
<dbReference type="EC" id="5.4.2.12" evidence="5"/>
<feature type="binding site" evidence="11">
    <location>
        <begin position="289"/>
        <end position="292"/>
    </location>
    <ligand>
        <name>substrate</name>
    </ligand>
</feature>
<dbReference type="GO" id="GO:0006007">
    <property type="term" value="P:glucose catabolic process"/>
    <property type="evidence" value="ECO:0007669"/>
    <property type="project" value="InterPro"/>
</dbReference>
<feature type="binding site" evidence="12">
    <location>
        <position position="437"/>
    </location>
    <ligand>
        <name>Mn(2+)</name>
        <dbReference type="ChEBI" id="CHEBI:29035"/>
        <label>1</label>
    </ligand>
</feature>
<comment type="cofactor">
    <cofactor evidence="2">
        <name>Mn(2+)</name>
        <dbReference type="ChEBI" id="CHEBI:29035"/>
    </cofactor>
</comment>
<feature type="binding site" evidence="11">
    <location>
        <position position="364"/>
    </location>
    <ligand>
        <name>substrate</name>
    </ligand>
</feature>
<comment type="catalytic activity">
    <reaction evidence="1">
        <text>(2R)-2-phosphoglycerate = (2R)-3-phosphoglycerate</text>
        <dbReference type="Rhea" id="RHEA:15901"/>
        <dbReference type="ChEBI" id="CHEBI:58272"/>
        <dbReference type="ChEBI" id="CHEBI:58289"/>
        <dbReference type="EC" id="5.4.2.12"/>
    </reaction>
</comment>
<evidence type="ECO:0000256" key="11">
    <source>
        <dbReference type="PIRSR" id="PIRSR001492-2"/>
    </source>
</evidence>
<dbReference type="Proteomes" id="UP000660262">
    <property type="component" value="Unassembled WGS sequence"/>
</dbReference>
<dbReference type="GO" id="GO:0030145">
    <property type="term" value="F:manganese ion binding"/>
    <property type="evidence" value="ECO:0007669"/>
    <property type="project" value="InterPro"/>
</dbReference>
<evidence type="ECO:0000256" key="4">
    <source>
        <dbReference type="ARBA" id="ARBA00008819"/>
    </source>
</evidence>
<feature type="binding site" evidence="11">
    <location>
        <position position="214"/>
    </location>
    <ligand>
        <name>substrate</name>
    </ligand>
</feature>
<feature type="binding site" evidence="12">
    <location>
        <position position="82"/>
    </location>
    <ligand>
        <name>Mn(2+)</name>
        <dbReference type="ChEBI" id="CHEBI:29035"/>
        <label>2</label>
    </ligand>
</feature>
<feature type="binding site" evidence="12">
    <location>
        <position position="474"/>
    </location>
    <ligand>
        <name>Mn(2+)</name>
        <dbReference type="ChEBI" id="CHEBI:29035"/>
        <label>2</label>
    </ligand>
</feature>
<dbReference type="CDD" id="cd16010">
    <property type="entry name" value="iPGM"/>
    <property type="match status" value="1"/>
</dbReference>
<dbReference type="OrthoDB" id="952271at2759"/>
<dbReference type="NCBIfam" id="TIGR01307">
    <property type="entry name" value="pgm_bpd_ind"/>
    <property type="match status" value="1"/>
</dbReference>
<name>A0A830HDL7_9CHLO</name>
<organism evidence="15 16">
    <name type="scientific">Pycnococcus provasolii</name>
    <dbReference type="NCBI Taxonomy" id="41880"/>
    <lineage>
        <taxon>Eukaryota</taxon>
        <taxon>Viridiplantae</taxon>
        <taxon>Chlorophyta</taxon>
        <taxon>Pseudoscourfieldiophyceae</taxon>
        <taxon>Pseudoscourfieldiales</taxon>
        <taxon>Pycnococcaceae</taxon>
        <taxon>Pycnococcus</taxon>
    </lineage>
</organism>
<keyword evidence="7" id="KW-0324">Glycolysis</keyword>
<dbReference type="Pfam" id="PF01676">
    <property type="entry name" value="Metalloenzyme"/>
    <property type="match status" value="1"/>
</dbReference>
<evidence type="ECO:0000256" key="8">
    <source>
        <dbReference type="ARBA" id="ARBA00023211"/>
    </source>
</evidence>
<dbReference type="GO" id="GO:0010037">
    <property type="term" value="P:response to carbon dioxide"/>
    <property type="evidence" value="ECO:0007669"/>
    <property type="project" value="UniProtKB-ARBA"/>
</dbReference>
<dbReference type="UniPathway" id="UPA00109">
    <property type="reaction ID" value="UER00186"/>
</dbReference>
<evidence type="ECO:0000313" key="15">
    <source>
        <dbReference type="EMBL" id="GHP05154.1"/>
    </source>
</evidence>
<protein>
    <recommendedName>
        <fullName evidence="5">phosphoglycerate mutase (2,3-diphosphoglycerate-independent)</fullName>
        <ecNumber evidence="5">5.4.2.12</ecNumber>
    </recommendedName>
</protein>
<proteinExistence type="inferred from homology"/>
<evidence type="ECO:0000259" key="13">
    <source>
        <dbReference type="Pfam" id="PF01676"/>
    </source>
</evidence>
<feature type="binding site" evidence="12">
    <location>
        <position position="506"/>
    </location>
    <ligand>
        <name>Mn(2+)</name>
        <dbReference type="ChEBI" id="CHEBI:29035"/>
        <label>1</label>
    </ligand>
</feature>
<dbReference type="InterPro" id="IPR005995">
    <property type="entry name" value="Pgm_bpd_ind"/>
</dbReference>
<dbReference type="GO" id="GO:0005737">
    <property type="term" value="C:cytoplasm"/>
    <property type="evidence" value="ECO:0007669"/>
    <property type="project" value="InterPro"/>
</dbReference>
<gene>
    <name evidence="15" type="ORF">PPROV_000390600</name>
</gene>
<dbReference type="AlphaFoldDB" id="A0A830HDL7"/>
<keyword evidence="16" id="KW-1185">Reference proteome</keyword>
<reference evidence="15" key="1">
    <citation type="submission" date="2020-10" db="EMBL/GenBank/DDBJ databases">
        <title>Unveiling of a novel bifunctional photoreceptor, Dualchrome1, isolated from a cosmopolitan green alga.</title>
        <authorList>
            <person name="Suzuki S."/>
            <person name="Kawachi M."/>
        </authorList>
    </citation>
    <scope>NUCLEOTIDE SEQUENCE</scope>
    <source>
        <strain evidence="15">NIES 2893</strain>
    </source>
</reference>
<evidence type="ECO:0000256" key="3">
    <source>
        <dbReference type="ARBA" id="ARBA00004798"/>
    </source>
</evidence>
<keyword evidence="9" id="KW-0413">Isomerase</keyword>
<dbReference type="Gene3D" id="3.40.720.10">
    <property type="entry name" value="Alkaline Phosphatase, subunit A"/>
    <property type="match status" value="1"/>
</dbReference>
<evidence type="ECO:0000256" key="9">
    <source>
        <dbReference type="ARBA" id="ARBA00023235"/>
    </source>
</evidence>
<accession>A0A830HDL7</accession>
<sequence length="559" mass="60702">MGKGAEAEWALKPTNVIPRGKPFLVCVLDGWGENKIKDEYNAVSSTPTPCYDALSAVQGRFRTVKAHGPAVGLPTWDDMGNSEVGHNALGSGQLIDQGARLVDRAIETEAMFEGDGFKHIAQAFDANTLHVITLLSDGGVHSRLNQSQALVLGAAKRGAKKIRLHVLLDGRDVPDGTSINFLEEANKTMEELKAMGCDACIASGGGRMHITMDRYEAEWEMVKRGYETHILGKAPNTFTDAVEGVKTLRSQQDPKPDDQYVPAFVIVDGEGAPVGKVVDGDAVVLANFRADRMCEMSKALEYEDFSSFEREEWPKMHFAGLMQYDGDLGLPKKTLVDAPSIQRTCSEFLAKNGLRTFACSETQKFGHVTFFWNGNRSGYFDEKLETYVEIPSDVGITFDVAPNMKAEEICAAGVEALKSGKFDHVRINFANPDMVGHTGNLKATKQAVALCDAKVQELVDTVNELGGIYLITADHGNADDMVQRNKKTKEPAKNPETGENLALTSHTLAPVPVLIGGSGLPEGIKFKEGLEDAGLANVTGTIMNLMGYETPEGWEESLI</sequence>
<comment type="pathway">
    <text evidence="3">Carbohydrate degradation; glycolysis; pyruvate from D-glyceraldehyde 3-phosphate: step 3/5.</text>
</comment>
<dbReference type="InterPro" id="IPR017850">
    <property type="entry name" value="Alkaline_phosphatase_core_sf"/>
</dbReference>
<evidence type="ECO:0000256" key="1">
    <source>
        <dbReference type="ARBA" id="ARBA00000370"/>
    </source>
</evidence>
<dbReference type="PANTHER" id="PTHR31637">
    <property type="entry name" value="2,3-BISPHOSPHOGLYCERATE-INDEPENDENT PHOSPHOGLYCERATE MUTASE"/>
    <property type="match status" value="1"/>
</dbReference>
<evidence type="ECO:0000256" key="6">
    <source>
        <dbReference type="ARBA" id="ARBA00022723"/>
    </source>
</evidence>
<feature type="binding site" evidence="11">
    <location>
        <position position="207"/>
    </location>
    <ligand>
        <name>substrate</name>
    </ligand>
</feature>
<feature type="binding site" evidence="12">
    <location>
        <position position="433"/>
    </location>
    <ligand>
        <name>Mn(2+)</name>
        <dbReference type="ChEBI" id="CHEBI:29035"/>
        <label>1</label>
    </ligand>
</feature>
<dbReference type="FunFam" id="3.40.1450.10:FF:000002">
    <property type="entry name" value="2,3-bisphosphoglycerate-independent phosphoglycerate mutase"/>
    <property type="match status" value="1"/>
</dbReference>
<dbReference type="EMBL" id="BNJQ01000009">
    <property type="protein sequence ID" value="GHP05154.1"/>
    <property type="molecule type" value="Genomic_DNA"/>
</dbReference>
<feature type="binding site" evidence="11">
    <location>
        <begin position="171"/>
        <end position="172"/>
    </location>
    <ligand>
        <name>substrate</name>
    </ligand>
</feature>
<dbReference type="GO" id="GO:0006096">
    <property type="term" value="P:glycolytic process"/>
    <property type="evidence" value="ECO:0007669"/>
    <property type="project" value="UniProtKB-UniPathway"/>
</dbReference>
<dbReference type="InterPro" id="IPR011258">
    <property type="entry name" value="BPG-indep_PGM_N"/>
</dbReference>
<dbReference type="SUPFAM" id="SSF64158">
    <property type="entry name" value="2,3-Bisphosphoglycerate-independent phosphoglycerate mutase, substrate-binding domain"/>
    <property type="match status" value="1"/>
</dbReference>
<evidence type="ECO:0000256" key="2">
    <source>
        <dbReference type="ARBA" id="ARBA00001936"/>
    </source>
</evidence>